<dbReference type="RefSeq" id="WP_131280254.1">
    <property type="nucleotide sequence ID" value="NZ_JBHSLR010000009.1"/>
</dbReference>
<gene>
    <name evidence="1" type="ORF">EZJ44_03760</name>
</gene>
<dbReference type="EMBL" id="SJDT01000002">
    <property type="protein sequence ID" value="TBW23014.1"/>
    <property type="molecule type" value="Genomic_DNA"/>
</dbReference>
<evidence type="ECO:0000313" key="1">
    <source>
        <dbReference type="EMBL" id="TBW23014.1"/>
    </source>
</evidence>
<evidence type="ECO:0000313" key="2">
    <source>
        <dbReference type="Proteomes" id="UP000293036"/>
    </source>
</evidence>
<reference evidence="1 2" key="1">
    <citation type="submission" date="2019-02" db="EMBL/GenBank/DDBJ databases">
        <title>Arcanobacterium bovis sp. nov., isolated from the milk of a cow with mastitis.</title>
        <authorList>
            <person name="Sammra O."/>
            <person name="Foster G."/>
            <person name="Hassan A."/>
            <person name="Alssahen M."/>
            <person name="Laemmler C."/>
            <person name="Borowiak M."/>
            <person name="Malorny B."/>
            <person name="Abdulmawjood A."/>
        </authorList>
    </citation>
    <scope>NUCLEOTIDE SEQUENCE [LARGE SCALE GENOMIC DNA]</scope>
    <source>
        <strain evidence="1 2">C605018/01/1</strain>
    </source>
</reference>
<keyword evidence="2" id="KW-1185">Reference proteome</keyword>
<dbReference type="AlphaFoldDB" id="A0A4Q9V1M6"/>
<dbReference type="Proteomes" id="UP000293036">
    <property type="component" value="Unassembled WGS sequence"/>
</dbReference>
<proteinExistence type="predicted"/>
<organism evidence="1 2">
    <name type="scientific">Arcanobacterium bovis</name>
    <dbReference type="NCBI Taxonomy" id="2529275"/>
    <lineage>
        <taxon>Bacteria</taxon>
        <taxon>Bacillati</taxon>
        <taxon>Actinomycetota</taxon>
        <taxon>Actinomycetes</taxon>
        <taxon>Actinomycetales</taxon>
        <taxon>Actinomycetaceae</taxon>
        <taxon>Arcanobacterium</taxon>
    </lineage>
</organism>
<sequence>MAMRMLSGALGACGGYFLGKHIVKKLDSHQWERASHSGNPVSLTGGFTTVSALSTGLLATLPKRTSMSALVISSSGALAGWIDDHLEDKFPARGKGFKGHLGALKEGKVTSGLLKIGTIGAGAVFAAGIGQIKGSTCRCKPLVVTPVPKHLKKRNLLLKRLAHIGVDSLILAGSANFLNLLDLRPGRALKFAGLCAVPALLISDDARSTSGVILTTAIANLPSDLAGETMLGDMGANALGGVVGTLVTSSQSMPVKLLVLGTITGLTAASEKVSFSKVIAENKILSVIDDLGRK</sequence>
<name>A0A4Q9V1M6_9ACTO</name>
<protein>
    <submittedName>
        <fullName evidence="1">Uncharacterized protein</fullName>
    </submittedName>
</protein>
<dbReference type="OrthoDB" id="2679245at2"/>
<comment type="caution">
    <text evidence="1">The sequence shown here is derived from an EMBL/GenBank/DDBJ whole genome shotgun (WGS) entry which is preliminary data.</text>
</comment>
<accession>A0A4Q9V1M6</accession>